<evidence type="ECO:0000313" key="2">
    <source>
        <dbReference type="EMBL" id="TDR79960.1"/>
    </source>
</evidence>
<dbReference type="Proteomes" id="UP000295611">
    <property type="component" value="Unassembled WGS sequence"/>
</dbReference>
<keyword evidence="3" id="KW-1185">Reference proteome</keyword>
<keyword evidence="1" id="KW-0812">Transmembrane</keyword>
<keyword evidence="1" id="KW-1133">Transmembrane helix</keyword>
<sequence length="35" mass="3685">MVGEPCADFCMGITPSGCIYLSLTAVVIMLGLHKL</sequence>
<name>A0A4R7B5L0_9NEIS</name>
<gene>
    <name evidence="2" type="ORF">DFP86_10699</name>
</gene>
<proteinExistence type="predicted"/>
<comment type="caution">
    <text evidence="2">The sequence shown here is derived from an EMBL/GenBank/DDBJ whole genome shotgun (WGS) entry which is preliminary data.</text>
</comment>
<dbReference type="EMBL" id="SNZP01000006">
    <property type="protein sequence ID" value="TDR79960.1"/>
    <property type="molecule type" value="Genomic_DNA"/>
</dbReference>
<evidence type="ECO:0000256" key="1">
    <source>
        <dbReference type="SAM" id="Phobius"/>
    </source>
</evidence>
<reference evidence="2 3" key="1">
    <citation type="submission" date="2019-03" db="EMBL/GenBank/DDBJ databases">
        <title>Genomic Encyclopedia of Type Strains, Phase III (KMG-III): the genomes of soil and plant-associated and newly described type strains.</title>
        <authorList>
            <person name="Whitman W."/>
        </authorList>
    </citation>
    <scope>NUCLEOTIDE SEQUENCE [LARGE SCALE GENOMIC DNA]</scope>
    <source>
        <strain evidence="2 3">CECT 8976</strain>
    </source>
</reference>
<dbReference type="AlphaFoldDB" id="A0A4R7B5L0"/>
<organism evidence="2 3">
    <name type="scientific">Paludibacterium purpuratum</name>
    <dbReference type="NCBI Taxonomy" id="1144873"/>
    <lineage>
        <taxon>Bacteria</taxon>
        <taxon>Pseudomonadati</taxon>
        <taxon>Pseudomonadota</taxon>
        <taxon>Betaproteobacteria</taxon>
        <taxon>Neisseriales</taxon>
        <taxon>Chromobacteriaceae</taxon>
        <taxon>Paludibacterium</taxon>
    </lineage>
</organism>
<evidence type="ECO:0000313" key="3">
    <source>
        <dbReference type="Proteomes" id="UP000295611"/>
    </source>
</evidence>
<feature type="transmembrane region" description="Helical" evidence="1">
    <location>
        <begin position="12"/>
        <end position="32"/>
    </location>
</feature>
<accession>A0A4R7B5L0</accession>
<protein>
    <submittedName>
        <fullName evidence="2">Uncharacterized protein</fullName>
    </submittedName>
</protein>
<keyword evidence="1" id="KW-0472">Membrane</keyword>